<dbReference type="Proteomes" id="UP001604336">
    <property type="component" value="Unassembled WGS sequence"/>
</dbReference>
<feature type="repeat" description="RCC1" evidence="6">
    <location>
        <begin position="546"/>
        <end position="597"/>
    </location>
</feature>
<comment type="caution">
    <text evidence="10">The sequence shown here is derived from an EMBL/GenBank/DDBJ whole genome shotgun (WGS) entry which is preliminary data.</text>
</comment>
<dbReference type="InterPro" id="IPR011011">
    <property type="entry name" value="Znf_FYVE_PHD"/>
</dbReference>
<feature type="region of interest" description="Disordered" evidence="8">
    <location>
        <begin position="210"/>
        <end position="229"/>
    </location>
</feature>
<feature type="repeat" description="RCC1" evidence="6">
    <location>
        <begin position="375"/>
        <end position="429"/>
    </location>
</feature>
<keyword evidence="4" id="KW-0862">Zinc</keyword>
<evidence type="ECO:0000256" key="7">
    <source>
        <dbReference type="SAM" id="Coils"/>
    </source>
</evidence>
<dbReference type="InterPro" id="IPR051210">
    <property type="entry name" value="Ub_ligase/GEF_domain"/>
</dbReference>
<organism evidence="10 11">
    <name type="scientific">Abeliophyllum distichum</name>
    <dbReference type="NCBI Taxonomy" id="126358"/>
    <lineage>
        <taxon>Eukaryota</taxon>
        <taxon>Viridiplantae</taxon>
        <taxon>Streptophyta</taxon>
        <taxon>Embryophyta</taxon>
        <taxon>Tracheophyta</taxon>
        <taxon>Spermatophyta</taxon>
        <taxon>Magnoliopsida</taxon>
        <taxon>eudicotyledons</taxon>
        <taxon>Gunneridae</taxon>
        <taxon>Pentapetalae</taxon>
        <taxon>asterids</taxon>
        <taxon>lamiids</taxon>
        <taxon>Lamiales</taxon>
        <taxon>Oleaceae</taxon>
        <taxon>Forsythieae</taxon>
        <taxon>Abeliophyllum</taxon>
    </lineage>
</organism>
<feature type="region of interest" description="Disordered" evidence="8">
    <location>
        <begin position="722"/>
        <end position="751"/>
    </location>
</feature>
<keyword evidence="1" id="KW-0479">Metal-binding</keyword>
<dbReference type="PROSITE" id="PS50012">
    <property type="entry name" value="RCC1_3"/>
    <property type="match status" value="7"/>
</dbReference>
<keyword evidence="3 5" id="KW-0863">Zinc-finger</keyword>
<dbReference type="PROSITE" id="PS00626">
    <property type="entry name" value="RCC1_2"/>
    <property type="match status" value="3"/>
</dbReference>
<dbReference type="CDD" id="cd00065">
    <property type="entry name" value="FYVE_like_SF"/>
    <property type="match status" value="1"/>
</dbReference>
<dbReference type="CDD" id="cd13365">
    <property type="entry name" value="PH_PLC_plant-like"/>
    <property type="match status" value="1"/>
</dbReference>
<feature type="compositionally biased region" description="Basic and acidic residues" evidence="8">
    <location>
        <begin position="738"/>
        <end position="747"/>
    </location>
</feature>
<dbReference type="FunFam" id="2.130.10.30:FF:000028">
    <property type="entry name" value="PH, RCC1 and FYVE domains-containing protein 1"/>
    <property type="match status" value="1"/>
</dbReference>
<dbReference type="InterPro" id="IPR017455">
    <property type="entry name" value="Znf_FYVE-rel"/>
</dbReference>
<feature type="repeat" description="RCC1" evidence="6">
    <location>
        <begin position="323"/>
        <end position="374"/>
    </location>
</feature>
<dbReference type="Pfam" id="PF01363">
    <property type="entry name" value="FYVE"/>
    <property type="match status" value="1"/>
</dbReference>
<dbReference type="Gene3D" id="2.30.29.30">
    <property type="entry name" value="Pleckstrin-homology domain (PH domain)/Phosphotyrosine-binding domain (PTB)"/>
    <property type="match status" value="1"/>
</dbReference>
<dbReference type="PRINTS" id="PR00633">
    <property type="entry name" value="RCCNDNSATION"/>
</dbReference>
<feature type="repeat" description="RCC1" evidence="6">
    <location>
        <begin position="494"/>
        <end position="545"/>
    </location>
</feature>
<dbReference type="EMBL" id="JBFOLK010000008">
    <property type="protein sequence ID" value="KAL2492918.1"/>
    <property type="molecule type" value="Genomic_DNA"/>
</dbReference>
<dbReference type="PROSITE" id="PS50178">
    <property type="entry name" value="ZF_FYVE"/>
    <property type="match status" value="1"/>
</dbReference>
<evidence type="ECO:0000256" key="4">
    <source>
        <dbReference type="ARBA" id="ARBA00022833"/>
    </source>
</evidence>
<name>A0ABD1RWV0_9LAMI</name>
<evidence type="ECO:0000256" key="3">
    <source>
        <dbReference type="ARBA" id="ARBA00022771"/>
    </source>
</evidence>
<keyword evidence="2" id="KW-0677">Repeat</keyword>
<dbReference type="Pfam" id="PF25390">
    <property type="entry name" value="WD40_RLD"/>
    <property type="match status" value="1"/>
</dbReference>
<dbReference type="SMART" id="SM00064">
    <property type="entry name" value="FYVE"/>
    <property type="match status" value="1"/>
</dbReference>
<dbReference type="PANTHER" id="PTHR22870">
    <property type="entry name" value="REGULATOR OF CHROMOSOME CONDENSATION"/>
    <property type="match status" value="1"/>
</dbReference>
<dbReference type="GO" id="GO:0008270">
    <property type="term" value="F:zinc ion binding"/>
    <property type="evidence" value="ECO:0007669"/>
    <property type="project" value="UniProtKB-KW"/>
</dbReference>
<evidence type="ECO:0000256" key="1">
    <source>
        <dbReference type="ARBA" id="ARBA00022723"/>
    </source>
</evidence>
<dbReference type="SUPFAM" id="SSF57903">
    <property type="entry name" value="FYVE/PHD zinc finger"/>
    <property type="match status" value="1"/>
</dbReference>
<dbReference type="InterPro" id="IPR011993">
    <property type="entry name" value="PH-like_dom_sf"/>
</dbReference>
<evidence type="ECO:0000313" key="10">
    <source>
        <dbReference type="EMBL" id="KAL2492918.1"/>
    </source>
</evidence>
<dbReference type="SUPFAM" id="SSF50729">
    <property type="entry name" value="PH domain-like"/>
    <property type="match status" value="1"/>
</dbReference>
<accession>A0ABD1RWV0</accession>
<feature type="compositionally biased region" description="Polar residues" evidence="8">
    <location>
        <begin position="210"/>
        <end position="220"/>
    </location>
</feature>
<proteinExistence type="predicted"/>
<evidence type="ECO:0000259" key="9">
    <source>
        <dbReference type="PROSITE" id="PS50178"/>
    </source>
</evidence>
<feature type="repeat" description="RCC1" evidence="6">
    <location>
        <begin position="598"/>
        <end position="649"/>
    </location>
</feature>
<feature type="repeat" description="RCC1" evidence="6">
    <location>
        <begin position="430"/>
        <end position="481"/>
    </location>
</feature>
<feature type="coiled-coil region" evidence="7">
    <location>
        <begin position="887"/>
        <end position="917"/>
    </location>
</feature>
<evidence type="ECO:0000256" key="8">
    <source>
        <dbReference type="SAM" id="MobiDB-lite"/>
    </source>
</evidence>
<evidence type="ECO:0000256" key="5">
    <source>
        <dbReference type="PROSITE-ProRule" id="PRU00091"/>
    </source>
</evidence>
<evidence type="ECO:0000256" key="6">
    <source>
        <dbReference type="PROSITE-ProRule" id="PRU00235"/>
    </source>
</evidence>
<dbReference type="InterPro" id="IPR000306">
    <property type="entry name" value="Znf_FYVE"/>
</dbReference>
<dbReference type="InterPro" id="IPR009091">
    <property type="entry name" value="RCC1/BLIP-II"/>
</dbReference>
<sequence>MTNLQSSSPGERNAEQAIAALKRGSYLLKYGRRGKPKFCPFQLSKDETTIIWYSGRKKKQLRLNQVSRVIPGQRTAIFQRYPQPEKEYQSFSVIYGKGSLDVICKDKDEAEIWFVALKALTSQGNFQKWITGIGIGIGIDSTSSDNSKTLAERNSESILSTGSCDAKHEDRLHCQIIPVPFERPPKERLERVFSDFLLYNAAGQCSRQREFVTSSHSPQPHENVGDLNGKISTDTSRVSFSSAISSSCSLESSLEDNVTSSDIFIWGEGIEDGLLGEGVQRIGGSVFSRKDAFLPMVLESTLVLDAQSIACGDRHAVLITRQGEIFSWGEGSGGRLGHGVEADISSPKLINILSGRNIVSIACGEYHTCAVTLSGDLYTWGDGIHNFGLLGHGTEVGHWTPRKVRGQMEGIHVMSISCGPWHSAAIASGGQLFTFGDGTFGALGHGDRCSKNVPMEVETLKGLRVIRVSCGFWHSAAIIEVPSESSCSNVSSSRKLFTWGNGDEGQLGHGDKLSRLVPRCVSVSNDTNFCQVACGHSITVGLTTCGKVYTMGSADCGQLGSSGSTCTLPLHIEGKIKSSFIEEISCGSHHVVALTSKSEVFTWGKGRNGQLGHGDNADRNTPTLVEALKDKLVKRVICGNNFTVAICLQKRTCIAVRSICSGCRNPFNFRRKRHNCYNCGLVFCSTCSNKKSFKASLAPNRKKPFRVCEDCFGKLNKGLDLSSRPPKSNSGNVCGDPGKIKEKESSKARPRGLLSRLSSFDSFRWSDSRLSKKNQKLNSSSHHNSHLHTRSFEWNGSHASSPSTSIFDYGEKINASFPGSARHSIASSPLSAKSSPYRSISLASSFASVPYEEGIDDSKQTDDNLAEEISVLREQVEALTCRSQFLAAELERTSDQLKETTELVQNEAEKNNAAKEVIQCLVRQLKDMAVRVPQGSSCRATGSFADNMSHVLSTAST</sequence>
<dbReference type="InterPro" id="IPR058923">
    <property type="entry name" value="RCC1-like_dom"/>
</dbReference>
<evidence type="ECO:0000256" key="2">
    <source>
        <dbReference type="ARBA" id="ARBA00022737"/>
    </source>
</evidence>
<dbReference type="Gene3D" id="2.130.10.30">
    <property type="entry name" value="Regulator of chromosome condensation 1/beta-lactamase-inhibitor protein II"/>
    <property type="match status" value="2"/>
</dbReference>
<dbReference type="InterPro" id="IPR013083">
    <property type="entry name" value="Znf_RING/FYVE/PHD"/>
</dbReference>
<protein>
    <submittedName>
        <fullName evidence="10">Regulator of chromosome condensation (RCC1) family with FYVE zinc finger domain</fullName>
    </submittedName>
</protein>
<dbReference type="SUPFAM" id="SSF50985">
    <property type="entry name" value="RCC1/BLIP-II"/>
    <property type="match status" value="1"/>
</dbReference>
<dbReference type="PANTHER" id="PTHR22870:SF419">
    <property type="entry name" value="GTPASE BINDING PROTEIN, PUTATIVE-RELATED"/>
    <property type="match status" value="1"/>
</dbReference>
<dbReference type="Pfam" id="PF13713">
    <property type="entry name" value="BRX_N"/>
    <property type="match status" value="1"/>
</dbReference>
<dbReference type="InterPro" id="IPR000408">
    <property type="entry name" value="Reg_chr_condens"/>
</dbReference>
<keyword evidence="11" id="KW-1185">Reference proteome</keyword>
<feature type="repeat" description="RCC1" evidence="6">
    <location>
        <begin position="261"/>
        <end position="322"/>
    </location>
</feature>
<keyword evidence="7" id="KW-0175">Coiled coil</keyword>
<dbReference type="Gene3D" id="3.30.40.10">
    <property type="entry name" value="Zinc/RING finger domain, C3HC4 (zinc finger)"/>
    <property type="match status" value="1"/>
</dbReference>
<evidence type="ECO:0000313" key="11">
    <source>
        <dbReference type="Proteomes" id="UP001604336"/>
    </source>
</evidence>
<reference evidence="11" key="1">
    <citation type="submission" date="2024-07" db="EMBL/GenBank/DDBJ databases">
        <title>Two chromosome-level genome assemblies of Korean endemic species Abeliophyllum distichum and Forsythia ovata (Oleaceae).</title>
        <authorList>
            <person name="Jang H."/>
        </authorList>
    </citation>
    <scope>NUCLEOTIDE SEQUENCE [LARGE SCALE GENOMIC DNA]</scope>
</reference>
<dbReference type="AlphaFoldDB" id="A0ABD1RWV0"/>
<gene>
    <name evidence="10" type="ORF">Adt_28546</name>
</gene>
<dbReference type="InterPro" id="IPR027988">
    <property type="entry name" value="BRX_N"/>
</dbReference>
<feature type="domain" description="FYVE-type" evidence="9">
    <location>
        <begin position="660"/>
        <end position="716"/>
    </location>
</feature>